<dbReference type="EMBL" id="UINC01226053">
    <property type="protein sequence ID" value="SVE56372.1"/>
    <property type="molecule type" value="Genomic_DNA"/>
</dbReference>
<proteinExistence type="predicted"/>
<dbReference type="AlphaFoldDB" id="A0A383EHM5"/>
<feature type="non-terminal residue" evidence="1">
    <location>
        <position position="1"/>
    </location>
</feature>
<evidence type="ECO:0008006" key="2">
    <source>
        <dbReference type="Google" id="ProtNLM"/>
    </source>
</evidence>
<accession>A0A383EHM5</accession>
<evidence type="ECO:0000313" key="1">
    <source>
        <dbReference type="EMBL" id="SVE56372.1"/>
    </source>
</evidence>
<reference evidence="1" key="1">
    <citation type="submission" date="2018-05" db="EMBL/GenBank/DDBJ databases">
        <authorList>
            <person name="Lanie J.A."/>
            <person name="Ng W.-L."/>
            <person name="Kazmierczak K.M."/>
            <person name="Andrzejewski T.M."/>
            <person name="Davidsen T.M."/>
            <person name="Wayne K.J."/>
            <person name="Tettelin H."/>
            <person name="Glass J.I."/>
            <person name="Rusch D."/>
            <person name="Podicherti R."/>
            <person name="Tsui H.-C.T."/>
            <person name="Winkler M.E."/>
        </authorList>
    </citation>
    <scope>NUCLEOTIDE SEQUENCE</scope>
</reference>
<protein>
    <recommendedName>
        <fullName evidence="2">Semialdehyde dehydrogenase dimerisation domain-containing protein</fullName>
    </recommendedName>
</protein>
<gene>
    <name evidence="1" type="ORF">METZ01_LOCUS509226</name>
</gene>
<sequence>GLVLVGRLDNLGKGASGNTVQCLNLMIGAEETAGLSDGVADGLVESR</sequence>
<dbReference type="Gene3D" id="3.40.50.720">
    <property type="entry name" value="NAD(P)-binding Rossmann-like Domain"/>
    <property type="match status" value="1"/>
</dbReference>
<name>A0A383EHM5_9ZZZZ</name>
<organism evidence="1">
    <name type="scientific">marine metagenome</name>
    <dbReference type="NCBI Taxonomy" id="408172"/>
    <lineage>
        <taxon>unclassified sequences</taxon>
        <taxon>metagenomes</taxon>
        <taxon>ecological metagenomes</taxon>
    </lineage>
</organism>
<dbReference type="Gene3D" id="3.30.360.10">
    <property type="entry name" value="Dihydrodipicolinate Reductase, domain 2"/>
    <property type="match status" value="1"/>
</dbReference>